<dbReference type="InterPro" id="IPR008183">
    <property type="entry name" value="Aldose_1/G6P_1-epimerase"/>
</dbReference>
<dbReference type="Pfam" id="PF01263">
    <property type="entry name" value="Aldose_epim"/>
    <property type="match status" value="2"/>
</dbReference>
<reference evidence="5" key="1">
    <citation type="submission" date="2020-07" db="EMBL/GenBank/DDBJ databases">
        <title>Genome sequence and genetic diversity analysis of an under-domesticated orphan crop, white fonio (Digitaria exilis).</title>
        <authorList>
            <person name="Bennetzen J.L."/>
            <person name="Chen S."/>
            <person name="Ma X."/>
            <person name="Wang X."/>
            <person name="Yssel A.E.J."/>
            <person name="Chaluvadi S.R."/>
            <person name="Johnson M."/>
            <person name="Gangashetty P."/>
            <person name="Hamidou F."/>
            <person name="Sanogo M.D."/>
            <person name="Zwaenepoel A."/>
            <person name="Wallace J."/>
            <person name="Van De Peer Y."/>
            <person name="Van Deynze A."/>
        </authorList>
    </citation>
    <scope>NUCLEOTIDE SEQUENCE</scope>
    <source>
        <tissue evidence="5">Leaves</tissue>
    </source>
</reference>
<sequence>MARGAQVLLALLCVAAAASAVASGAGVGARKMVGVYELRMGDFSVKVTNFGARVMSIVLPDAKGGGRGFCKSIWTVKEYVAGGDSPYITFYYHSFDGEEGLPGSVDAYVTYRMSSPYTLGVHMNGTALDKATPVNFLLHAYWNLAGHGSGDVLDHTLRLFASRYAVLDAELLPSSGRIEPVAGTLLDFRAPTAIGARIRKVISGRGVGYDTNYIIDGEGMRPVAQVRDGKSGRALELWANQPTMQLYTGNYLNHTKGKDGKVYEKYAGFCLETMGYVDAVNHPEFPSQTLRPGQVYKHDMVFNSGGRLALAMASLCLRQLLLATLCVAASVLGAQATGGGGDARTKGVGVYELRMGDFSVKVTNWGARLVSVVLPDSKGGGTAFSKSAWTVKEYVGNGDSPHITMCYHSFDGEQGFPGSLDAYVTYRLSSPYTLAVHMNATALDKATPVNLLQHVYWNLAGHGSGDVLGHTLRLFASRYAVLDAELLPSSGRLAPVAGTPLDFRSPTAIGARIRDVMGGKVVGYDANYIIDGDQGTMRPVAQVQDSESGRKVELWANQATMQLYTGNWLNHTKGKDGKVYNQYAGFTLETMGYVDAVNHPEFPSQTLLPGQEYKHDMVFKFSF</sequence>
<comment type="similarity">
    <text evidence="1">Belongs to the aldose epimerase family.</text>
</comment>
<dbReference type="InterPro" id="IPR014718">
    <property type="entry name" value="GH-type_carb-bd"/>
</dbReference>
<dbReference type="AlphaFoldDB" id="A0A835BNQ7"/>
<evidence type="ECO:0000256" key="3">
    <source>
        <dbReference type="ARBA" id="ARBA00023277"/>
    </source>
</evidence>
<evidence type="ECO:0000256" key="2">
    <source>
        <dbReference type="ARBA" id="ARBA00023235"/>
    </source>
</evidence>
<evidence type="ECO:0000313" key="6">
    <source>
        <dbReference type="Proteomes" id="UP000636709"/>
    </source>
</evidence>
<protein>
    <recommendedName>
        <fullName evidence="7">Aldose 1-epimerase</fullName>
    </recommendedName>
</protein>
<keyword evidence="2" id="KW-0413">Isomerase</keyword>
<dbReference type="CDD" id="cd09019">
    <property type="entry name" value="galactose_mutarotase_like"/>
    <property type="match status" value="2"/>
</dbReference>
<proteinExistence type="inferred from homology"/>
<dbReference type="GO" id="GO:0033499">
    <property type="term" value="P:galactose catabolic process via UDP-galactose, Leloir pathway"/>
    <property type="evidence" value="ECO:0007669"/>
    <property type="project" value="TreeGrafter"/>
</dbReference>
<gene>
    <name evidence="5" type="ORF">HU200_032126</name>
</gene>
<dbReference type="OrthoDB" id="274691at2759"/>
<organism evidence="5 6">
    <name type="scientific">Digitaria exilis</name>
    <dbReference type="NCBI Taxonomy" id="1010633"/>
    <lineage>
        <taxon>Eukaryota</taxon>
        <taxon>Viridiplantae</taxon>
        <taxon>Streptophyta</taxon>
        <taxon>Embryophyta</taxon>
        <taxon>Tracheophyta</taxon>
        <taxon>Spermatophyta</taxon>
        <taxon>Magnoliopsida</taxon>
        <taxon>Liliopsida</taxon>
        <taxon>Poales</taxon>
        <taxon>Poaceae</taxon>
        <taxon>PACMAD clade</taxon>
        <taxon>Panicoideae</taxon>
        <taxon>Panicodae</taxon>
        <taxon>Paniceae</taxon>
        <taxon>Anthephorinae</taxon>
        <taxon>Digitaria</taxon>
    </lineage>
</organism>
<dbReference type="PANTHER" id="PTHR10091:SF20">
    <property type="entry name" value="ALDOSE 1-EPIMERASE"/>
    <property type="match status" value="1"/>
</dbReference>
<keyword evidence="3" id="KW-0119">Carbohydrate metabolism</keyword>
<keyword evidence="6" id="KW-1185">Reference proteome</keyword>
<dbReference type="PANTHER" id="PTHR10091">
    <property type="entry name" value="ALDOSE-1-EPIMERASE"/>
    <property type="match status" value="1"/>
</dbReference>
<feature type="signal peptide" evidence="4">
    <location>
        <begin position="1"/>
        <end position="20"/>
    </location>
</feature>
<dbReference type="InterPro" id="IPR011013">
    <property type="entry name" value="Gal_mutarotase_sf_dom"/>
</dbReference>
<evidence type="ECO:0000256" key="1">
    <source>
        <dbReference type="ARBA" id="ARBA00006206"/>
    </source>
</evidence>
<name>A0A835BNQ7_9POAL</name>
<dbReference type="Gene3D" id="2.70.98.10">
    <property type="match status" value="2"/>
</dbReference>
<dbReference type="SUPFAM" id="SSF74650">
    <property type="entry name" value="Galactose mutarotase-like"/>
    <property type="match status" value="2"/>
</dbReference>
<feature type="chain" id="PRO_5032787005" description="Aldose 1-epimerase" evidence="4">
    <location>
        <begin position="21"/>
        <end position="623"/>
    </location>
</feature>
<evidence type="ECO:0000313" key="5">
    <source>
        <dbReference type="EMBL" id="KAF8703328.1"/>
    </source>
</evidence>
<evidence type="ECO:0008006" key="7">
    <source>
        <dbReference type="Google" id="ProtNLM"/>
    </source>
</evidence>
<evidence type="ECO:0000256" key="4">
    <source>
        <dbReference type="SAM" id="SignalP"/>
    </source>
</evidence>
<dbReference type="GO" id="GO:0004034">
    <property type="term" value="F:aldose 1-epimerase activity"/>
    <property type="evidence" value="ECO:0007669"/>
    <property type="project" value="TreeGrafter"/>
</dbReference>
<dbReference type="InterPro" id="IPR047215">
    <property type="entry name" value="Galactose_mutarotase-like"/>
</dbReference>
<accession>A0A835BNQ7</accession>
<dbReference type="GO" id="GO:0006006">
    <property type="term" value="P:glucose metabolic process"/>
    <property type="evidence" value="ECO:0007669"/>
    <property type="project" value="TreeGrafter"/>
</dbReference>
<comment type="caution">
    <text evidence="5">The sequence shown here is derived from an EMBL/GenBank/DDBJ whole genome shotgun (WGS) entry which is preliminary data.</text>
</comment>
<dbReference type="EMBL" id="JACEFO010001778">
    <property type="protein sequence ID" value="KAF8703328.1"/>
    <property type="molecule type" value="Genomic_DNA"/>
</dbReference>
<dbReference type="Proteomes" id="UP000636709">
    <property type="component" value="Unassembled WGS sequence"/>
</dbReference>
<keyword evidence="4" id="KW-0732">Signal</keyword>
<dbReference type="GO" id="GO:0030246">
    <property type="term" value="F:carbohydrate binding"/>
    <property type="evidence" value="ECO:0007669"/>
    <property type="project" value="InterPro"/>
</dbReference>